<dbReference type="Proteomes" id="UP000031866">
    <property type="component" value="Chromosome"/>
</dbReference>
<organism evidence="1 2">
    <name type="scientific">Clostridium beijerinckii</name>
    <name type="common">Clostridium MP</name>
    <dbReference type="NCBI Taxonomy" id="1520"/>
    <lineage>
        <taxon>Bacteria</taxon>
        <taxon>Bacillati</taxon>
        <taxon>Bacillota</taxon>
        <taxon>Clostridia</taxon>
        <taxon>Eubacteriales</taxon>
        <taxon>Clostridiaceae</taxon>
        <taxon>Clostridium</taxon>
    </lineage>
</organism>
<dbReference type="KEGG" id="cbei:LF65_03559"/>
<sequence length="63" mass="7378">MELSLLNLFGGITYNIYSEALGNNLYQKKLECYKIDLRNSDLSRIQFIKYVLKISIQLQMAML</sequence>
<dbReference type="RefSeq" id="WP_041897694.1">
    <property type="nucleotide sequence ID" value="NZ_CP010086.2"/>
</dbReference>
<reference evidence="2" key="1">
    <citation type="submission" date="2014-12" db="EMBL/GenBank/DDBJ databases">
        <title>Genome sequence of Clostridium beijerinckii strain 59B.</title>
        <authorList>
            <person name="Little G.T."/>
            <person name="Minton N.P."/>
        </authorList>
    </citation>
    <scope>NUCLEOTIDE SEQUENCE [LARGE SCALE GENOMIC DNA]</scope>
    <source>
        <strain evidence="2">59B</strain>
    </source>
</reference>
<evidence type="ECO:0000313" key="1">
    <source>
        <dbReference type="EMBL" id="AJH00116.1"/>
    </source>
</evidence>
<dbReference type="EMBL" id="CP010086">
    <property type="protein sequence ID" value="AJH00116.1"/>
    <property type="molecule type" value="Genomic_DNA"/>
</dbReference>
<gene>
    <name evidence="1" type="ORF">LF65_03559</name>
</gene>
<dbReference type="AlphaFoldDB" id="A0A0B5QGP6"/>
<dbReference type="STRING" id="1520.LF65_03559"/>
<name>A0A0B5QGP6_CLOBE</name>
<evidence type="ECO:0000313" key="2">
    <source>
        <dbReference type="Proteomes" id="UP000031866"/>
    </source>
</evidence>
<protein>
    <submittedName>
        <fullName evidence="1">Uncharacterized protein</fullName>
    </submittedName>
</protein>
<proteinExistence type="predicted"/>
<accession>A0A0B5QGP6</accession>